<sequence>MAQGAVKKSKSASSTAKRPSALGPKKGARAIAPKKAALVKQKKLTKVCNIILGLFAINLKLSAGLTAKMERNLAEKAGHLELLRGGKKDGTGKKK</sequence>
<protein>
    <submittedName>
        <fullName evidence="2">Uncharacterized protein</fullName>
    </submittedName>
</protein>
<dbReference type="InterPro" id="IPR019034">
    <property type="entry name" value="UPF0390"/>
</dbReference>
<dbReference type="HOGENOM" id="CLU_157438_2_0_1"/>
<dbReference type="OrthoDB" id="5239630at2759"/>
<name>C4JJJ9_UNCRE</name>
<accession>C4JJJ9</accession>
<dbReference type="eggNOG" id="ENOG502SFZ8">
    <property type="taxonomic scope" value="Eukaryota"/>
</dbReference>
<dbReference type="AlphaFoldDB" id="C4JJJ9"/>
<dbReference type="OMA" id="GSADKMQ"/>
<dbReference type="RefSeq" id="XP_002542290.1">
    <property type="nucleotide sequence ID" value="XM_002542244.1"/>
</dbReference>
<gene>
    <name evidence="2" type="ORF">UREG_01806</name>
</gene>
<dbReference type="Proteomes" id="UP000002058">
    <property type="component" value="Unassembled WGS sequence"/>
</dbReference>
<evidence type="ECO:0000256" key="1">
    <source>
        <dbReference type="SAM" id="MobiDB-lite"/>
    </source>
</evidence>
<evidence type="ECO:0000313" key="3">
    <source>
        <dbReference type="Proteomes" id="UP000002058"/>
    </source>
</evidence>
<dbReference type="KEGG" id="ure:UREG_01806"/>
<dbReference type="STRING" id="336963.C4JJJ9"/>
<dbReference type="Pfam" id="PF09495">
    <property type="entry name" value="DUF2462"/>
    <property type="match status" value="2"/>
</dbReference>
<dbReference type="InParanoid" id="C4JJJ9"/>
<evidence type="ECO:0000313" key="2">
    <source>
        <dbReference type="EMBL" id="EEP76957.1"/>
    </source>
</evidence>
<feature type="compositionally biased region" description="Low complexity" evidence="1">
    <location>
        <begin position="1"/>
        <end position="21"/>
    </location>
</feature>
<organism evidence="2 3">
    <name type="scientific">Uncinocarpus reesii (strain UAMH 1704)</name>
    <dbReference type="NCBI Taxonomy" id="336963"/>
    <lineage>
        <taxon>Eukaryota</taxon>
        <taxon>Fungi</taxon>
        <taxon>Dikarya</taxon>
        <taxon>Ascomycota</taxon>
        <taxon>Pezizomycotina</taxon>
        <taxon>Eurotiomycetes</taxon>
        <taxon>Eurotiomycetidae</taxon>
        <taxon>Onygenales</taxon>
        <taxon>Onygenaceae</taxon>
        <taxon>Uncinocarpus</taxon>
    </lineage>
</organism>
<dbReference type="EMBL" id="CH476615">
    <property type="protein sequence ID" value="EEP76957.1"/>
    <property type="molecule type" value="Genomic_DNA"/>
</dbReference>
<feature type="region of interest" description="Disordered" evidence="1">
    <location>
        <begin position="1"/>
        <end position="30"/>
    </location>
</feature>
<dbReference type="VEuPathDB" id="FungiDB:UREG_01806"/>
<dbReference type="GeneID" id="8443859"/>
<keyword evidence="3" id="KW-1185">Reference proteome</keyword>
<reference evidence="3" key="1">
    <citation type="journal article" date="2009" name="Genome Res.">
        <title>Comparative genomic analyses of the human fungal pathogens Coccidioides and their relatives.</title>
        <authorList>
            <person name="Sharpton T.J."/>
            <person name="Stajich J.E."/>
            <person name="Rounsley S.D."/>
            <person name="Gardner M.J."/>
            <person name="Wortman J.R."/>
            <person name="Jordar V.S."/>
            <person name="Maiti R."/>
            <person name="Kodira C.D."/>
            <person name="Neafsey D.E."/>
            <person name="Zeng Q."/>
            <person name="Hung C.-Y."/>
            <person name="McMahan C."/>
            <person name="Muszewska A."/>
            <person name="Grynberg M."/>
            <person name="Mandel M.A."/>
            <person name="Kellner E.M."/>
            <person name="Barker B.M."/>
            <person name="Galgiani J.N."/>
            <person name="Orbach M.J."/>
            <person name="Kirkland T.N."/>
            <person name="Cole G.T."/>
            <person name="Henn M.R."/>
            <person name="Birren B.W."/>
            <person name="Taylor J.W."/>
        </authorList>
    </citation>
    <scope>NUCLEOTIDE SEQUENCE [LARGE SCALE GENOMIC DNA]</scope>
    <source>
        <strain evidence="3">UAMH 1704</strain>
    </source>
</reference>
<proteinExistence type="predicted"/>